<reference evidence="1 2" key="1">
    <citation type="journal article" date="2014" name="Genome Biol. Evol.">
        <title>The genome of the myxosporean Thelohanellus kitauei shows adaptations to nutrient acquisition within its fish host.</title>
        <authorList>
            <person name="Yang Y."/>
            <person name="Xiong J."/>
            <person name="Zhou Z."/>
            <person name="Huo F."/>
            <person name="Miao W."/>
            <person name="Ran C."/>
            <person name="Liu Y."/>
            <person name="Zhang J."/>
            <person name="Feng J."/>
            <person name="Wang M."/>
            <person name="Wang M."/>
            <person name="Wang L."/>
            <person name="Yao B."/>
        </authorList>
    </citation>
    <scope>NUCLEOTIDE SEQUENCE [LARGE SCALE GENOMIC DNA]</scope>
    <source>
        <strain evidence="1">Wuqing</strain>
    </source>
</reference>
<evidence type="ECO:0000313" key="2">
    <source>
        <dbReference type="Proteomes" id="UP000031668"/>
    </source>
</evidence>
<accession>A0A0C2MFT6</accession>
<dbReference type="Proteomes" id="UP000031668">
    <property type="component" value="Unassembled WGS sequence"/>
</dbReference>
<sequence>MILDLKNTQESNETINAELIISDKRQAFVTITLLRNTIAGRLVDVASDIDSQISKITYITGIAKHVDFIHGVIEDITLTEEFIGLIPIIDTTTADHKQDMSLVTDGARQTISRNIGDLNNVERKAKTTECVVGFLQF</sequence>
<proteinExistence type="predicted"/>
<dbReference type="AlphaFoldDB" id="A0A0C2MFT6"/>
<organism evidence="1 2">
    <name type="scientific">Thelohanellus kitauei</name>
    <name type="common">Myxosporean</name>
    <dbReference type="NCBI Taxonomy" id="669202"/>
    <lineage>
        <taxon>Eukaryota</taxon>
        <taxon>Metazoa</taxon>
        <taxon>Cnidaria</taxon>
        <taxon>Myxozoa</taxon>
        <taxon>Myxosporea</taxon>
        <taxon>Bivalvulida</taxon>
        <taxon>Platysporina</taxon>
        <taxon>Myxobolidae</taxon>
        <taxon>Thelohanellus</taxon>
    </lineage>
</organism>
<name>A0A0C2MFT6_THEKT</name>
<keyword evidence="2" id="KW-1185">Reference proteome</keyword>
<dbReference type="OrthoDB" id="6611858at2759"/>
<protein>
    <submittedName>
        <fullName evidence="1">Uncharacterized protein</fullName>
    </submittedName>
</protein>
<gene>
    <name evidence="1" type="ORF">RF11_07920</name>
</gene>
<dbReference type="EMBL" id="JWZT01004760">
    <property type="protein sequence ID" value="KII63239.1"/>
    <property type="molecule type" value="Genomic_DNA"/>
</dbReference>
<comment type="caution">
    <text evidence="1">The sequence shown here is derived from an EMBL/GenBank/DDBJ whole genome shotgun (WGS) entry which is preliminary data.</text>
</comment>
<evidence type="ECO:0000313" key="1">
    <source>
        <dbReference type="EMBL" id="KII63239.1"/>
    </source>
</evidence>